<keyword evidence="2" id="KW-0472">Membrane</keyword>
<feature type="domain" description="SCP" evidence="3">
    <location>
        <begin position="170"/>
        <end position="285"/>
    </location>
</feature>
<dbReference type="PANTHER" id="PTHR31157">
    <property type="entry name" value="SCP DOMAIN-CONTAINING PROTEIN"/>
    <property type="match status" value="1"/>
</dbReference>
<dbReference type="AlphaFoldDB" id="A0A640TUY2"/>
<evidence type="ECO:0000313" key="7">
    <source>
        <dbReference type="Proteomes" id="UP001210609"/>
    </source>
</evidence>
<feature type="compositionally biased region" description="Low complexity" evidence="1">
    <location>
        <begin position="70"/>
        <end position="107"/>
    </location>
</feature>
<dbReference type="EMBL" id="BLIP01000003">
    <property type="protein sequence ID" value="GFE27189.1"/>
    <property type="molecule type" value="Genomic_DNA"/>
</dbReference>
<feature type="compositionally biased region" description="Basic residues" evidence="1">
    <location>
        <begin position="108"/>
        <end position="123"/>
    </location>
</feature>
<dbReference type="CDD" id="cd05379">
    <property type="entry name" value="CAP_bacterial"/>
    <property type="match status" value="1"/>
</dbReference>
<feature type="transmembrane region" description="Helical" evidence="2">
    <location>
        <begin position="42"/>
        <end position="61"/>
    </location>
</feature>
<dbReference type="PANTHER" id="PTHR31157:SF1">
    <property type="entry name" value="SCP DOMAIN-CONTAINING PROTEIN"/>
    <property type="match status" value="1"/>
</dbReference>
<sequence>MNNDHLQTERHDETPAGRGRTGGRHGRTGGQHRGGSAPRRRATLLAVAAVVTVGGASVVLLRPDSGTDHALAADPSGASAPAATVSDSPTPDTSPSAKPRKPSASPSKAKKHVKRHASPRPKASRTASGTESTKRTEPRTPHVDSGAGANTPSGGQAATGTAARFAQKVVELVNAQRAQHGCGPLTVDARIQRAAQAHSDDMAARNFYDHVTPEGVDPGTRMTKAGYSWASYAENIFKSPKDPATAVDGWMKSPGHRANILNCSYKETGVGVNMSGNGPWWTQNFGTQR</sequence>
<evidence type="ECO:0000313" key="6">
    <source>
        <dbReference type="Proteomes" id="UP000429552"/>
    </source>
</evidence>
<reference evidence="5 7" key="2">
    <citation type="submission" date="2022-12" db="EMBL/GenBank/DDBJ databases">
        <authorList>
            <person name="Ruckert C."/>
            <person name="Busche T."/>
            <person name="Kalinowski J."/>
            <person name="Wittmann C."/>
        </authorList>
    </citation>
    <scope>NUCLEOTIDE SEQUENCE [LARGE SCALE GENOMIC DNA]</scope>
    <source>
        <strain evidence="5 7">DSM 40555</strain>
    </source>
</reference>
<dbReference type="Gene3D" id="3.40.33.10">
    <property type="entry name" value="CAP"/>
    <property type="match status" value="1"/>
</dbReference>
<keyword evidence="2" id="KW-0812">Transmembrane</keyword>
<dbReference type="SUPFAM" id="SSF55797">
    <property type="entry name" value="PR-1-like"/>
    <property type="match status" value="1"/>
</dbReference>
<evidence type="ECO:0000259" key="3">
    <source>
        <dbReference type="Pfam" id="PF00188"/>
    </source>
</evidence>
<protein>
    <submittedName>
        <fullName evidence="5">CAP domain-containing protein</fullName>
    </submittedName>
</protein>
<evidence type="ECO:0000256" key="1">
    <source>
        <dbReference type="SAM" id="MobiDB-lite"/>
    </source>
</evidence>
<keyword evidence="7" id="KW-1185">Reference proteome</keyword>
<reference evidence="4 6" key="1">
    <citation type="submission" date="2019-12" db="EMBL/GenBank/DDBJ databases">
        <title>Whole genome shotgun sequence of Streptomyces libani subsp. libani NBRC 13452.</title>
        <authorList>
            <person name="Ichikawa N."/>
            <person name="Kimura A."/>
            <person name="Kitahashi Y."/>
            <person name="Komaki H."/>
            <person name="Tamura T."/>
        </authorList>
    </citation>
    <scope>NUCLEOTIDE SEQUENCE [LARGE SCALE GENOMIC DNA]</scope>
    <source>
        <strain evidence="4 6">NBRC 13452</strain>
    </source>
</reference>
<name>A0A640TUY2_STRNI</name>
<keyword evidence="2" id="KW-1133">Transmembrane helix</keyword>
<dbReference type="EMBL" id="CP114202">
    <property type="protein sequence ID" value="WAU01278.1"/>
    <property type="molecule type" value="Genomic_DNA"/>
</dbReference>
<dbReference type="Pfam" id="PF00188">
    <property type="entry name" value="CAP"/>
    <property type="match status" value="1"/>
</dbReference>
<dbReference type="Proteomes" id="UP000429552">
    <property type="component" value="Unassembled WGS sequence"/>
</dbReference>
<organism evidence="4 6">
    <name type="scientific">Streptomyces nigrescens</name>
    <dbReference type="NCBI Taxonomy" id="1920"/>
    <lineage>
        <taxon>Bacteria</taxon>
        <taxon>Bacillati</taxon>
        <taxon>Actinomycetota</taxon>
        <taxon>Actinomycetes</taxon>
        <taxon>Kitasatosporales</taxon>
        <taxon>Streptomycetaceae</taxon>
        <taxon>Streptomyces</taxon>
    </lineage>
</organism>
<feature type="compositionally biased region" description="Polar residues" evidence="1">
    <location>
        <begin position="148"/>
        <end position="159"/>
    </location>
</feature>
<evidence type="ECO:0000256" key="2">
    <source>
        <dbReference type="SAM" id="Phobius"/>
    </source>
</evidence>
<feature type="region of interest" description="Disordered" evidence="1">
    <location>
        <begin position="70"/>
        <end position="160"/>
    </location>
</feature>
<dbReference type="RefSeq" id="WP_159491791.1">
    <property type="nucleotide sequence ID" value="NZ_BLIP01000003.1"/>
</dbReference>
<feature type="compositionally biased region" description="Basic and acidic residues" evidence="1">
    <location>
        <begin position="1"/>
        <end position="15"/>
    </location>
</feature>
<feature type="compositionally biased region" description="Basic and acidic residues" evidence="1">
    <location>
        <begin position="132"/>
        <end position="142"/>
    </location>
</feature>
<gene>
    <name evidence="4" type="ORF">Sliba_76420</name>
    <name evidence="5" type="ORF">STRLI_007605</name>
</gene>
<dbReference type="InterPro" id="IPR035940">
    <property type="entry name" value="CAP_sf"/>
</dbReference>
<dbReference type="InterPro" id="IPR014044">
    <property type="entry name" value="CAP_dom"/>
</dbReference>
<evidence type="ECO:0000313" key="4">
    <source>
        <dbReference type="EMBL" id="GFE27189.1"/>
    </source>
</evidence>
<evidence type="ECO:0000313" key="5">
    <source>
        <dbReference type="EMBL" id="WAU01278.1"/>
    </source>
</evidence>
<accession>A0A640TUY2</accession>
<dbReference type="Proteomes" id="UP001210609">
    <property type="component" value="Chromosome"/>
</dbReference>
<feature type="region of interest" description="Disordered" evidence="1">
    <location>
        <begin position="1"/>
        <end position="41"/>
    </location>
</feature>
<proteinExistence type="predicted"/>